<reference evidence="5" key="1">
    <citation type="submission" date="2022-08" db="EMBL/GenBank/DDBJ databases">
        <title>Catabolic pathway analysis in culturable SAR92 clade bacteria reveals their overlooked roles in DMSP degradation in coastal seas.</title>
        <authorList>
            <person name="He X."/>
            <person name="Zhang X."/>
            <person name="Zhang Y."/>
        </authorList>
    </citation>
    <scope>NUCLEOTIDE SEQUENCE</scope>
    <source>
        <strain evidence="5">H455</strain>
    </source>
</reference>
<evidence type="ECO:0000256" key="2">
    <source>
        <dbReference type="ARBA" id="ARBA00023125"/>
    </source>
</evidence>
<keyword evidence="1" id="KW-0805">Transcription regulation</keyword>
<organism evidence="5 6">
    <name type="scientific">SAR92 clade bacterium H455</name>
    <dbReference type="NCBI Taxonomy" id="2974818"/>
    <lineage>
        <taxon>Bacteria</taxon>
        <taxon>Pseudomonadati</taxon>
        <taxon>Pseudomonadota</taxon>
        <taxon>Gammaproteobacteria</taxon>
        <taxon>Cellvibrionales</taxon>
        <taxon>Porticoccaceae</taxon>
        <taxon>SAR92 clade</taxon>
    </lineage>
</organism>
<dbReference type="CDD" id="cd07377">
    <property type="entry name" value="WHTH_GntR"/>
    <property type="match status" value="1"/>
</dbReference>
<keyword evidence="6" id="KW-1185">Reference proteome</keyword>
<keyword evidence="3" id="KW-0804">Transcription</keyword>
<dbReference type="SUPFAM" id="SSF46785">
    <property type="entry name" value="Winged helix' DNA-binding domain"/>
    <property type="match status" value="1"/>
</dbReference>
<keyword evidence="2" id="KW-0238">DNA-binding</keyword>
<dbReference type="InterPro" id="IPR000524">
    <property type="entry name" value="Tscrpt_reg_HTH_GntR"/>
</dbReference>
<dbReference type="InterPro" id="IPR036388">
    <property type="entry name" value="WH-like_DNA-bd_sf"/>
</dbReference>
<dbReference type="SMART" id="SM00345">
    <property type="entry name" value="HTH_GNTR"/>
    <property type="match status" value="1"/>
</dbReference>
<sequence>MSRVRDVLPRYAQIKSHLKAQLASGLWQVGERIPSETQLSEAFSVSRMTARRAVQELANEGLLERSVGAGTFVTQPPSPVSAVELPDFNQQFSFSNPQYSNRLITLEAIAAERDIASLLGLTEGELIYHSVVVHSIASVPMQWEECFVSPALVPAYLKQNYQRVSPQVYLNWVISPSRDEHQLQAITADAVITGALGLATLSPCIKISRRSWYHDRVISVSRRIASGANCRIGVELLL</sequence>
<dbReference type="InterPro" id="IPR011663">
    <property type="entry name" value="UTRA"/>
</dbReference>
<evidence type="ECO:0000313" key="5">
    <source>
        <dbReference type="EMBL" id="UVW35350.1"/>
    </source>
</evidence>
<evidence type="ECO:0000259" key="4">
    <source>
        <dbReference type="PROSITE" id="PS50949"/>
    </source>
</evidence>
<dbReference type="SUPFAM" id="SSF64288">
    <property type="entry name" value="Chorismate lyase-like"/>
    <property type="match status" value="1"/>
</dbReference>
<dbReference type="PANTHER" id="PTHR44846">
    <property type="entry name" value="MANNOSYL-D-GLYCERATE TRANSPORT/METABOLISM SYSTEM REPRESSOR MNGR-RELATED"/>
    <property type="match status" value="1"/>
</dbReference>
<dbReference type="PRINTS" id="PR00035">
    <property type="entry name" value="HTHGNTR"/>
</dbReference>
<dbReference type="Gene3D" id="3.40.1410.10">
    <property type="entry name" value="Chorismate lyase-like"/>
    <property type="match status" value="1"/>
</dbReference>
<gene>
    <name evidence="5" type="ORF">NYF23_01775</name>
</gene>
<evidence type="ECO:0000313" key="6">
    <source>
        <dbReference type="Proteomes" id="UP001059934"/>
    </source>
</evidence>
<dbReference type="SMART" id="SM00866">
    <property type="entry name" value="UTRA"/>
    <property type="match status" value="1"/>
</dbReference>
<feature type="domain" description="HTH gntR-type" evidence="4">
    <location>
        <begin position="8"/>
        <end position="76"/>
    </location>
</feature>
<dbReference type="Gene3D" id="1.10.10.10">
    <property type="entry name" value="Winged helix-like DNA-binding domain superfamily/Winged helix DNA-binding domain"/>
    <property type="match status" value="1"/>
</dbReference>
<accession>A0ABY5TNE3</accession>
<proteinExistence type="predicted"/>
<dbReference type="InterPro" id="IPR050679">
    <property type="entry name" value="Bact_HTH_transcr_reg"/>
</dbReference>
<name>A0ABY5TNE3_9GAMM</name>
<evidence type="ECO:0000256" key="3">
    <source>
        <dbReference type="ARBA" id="ARBA00023163"/>
    </source>
</evidence>
<dbReference type="InterPro" id="IPR036390">
    <property type="entry name" value="WH_DNA-bd_sf"/>
</dbReference>
<dbReference type="EMBL" id="CP103416">
    <property type="protein sequence ID" value="UVW35350.1"/>
    <property type="molecule type" value="Genomic_DNA"/>
</dbReference>
<dbReference type="Pfam" id="PF07702">
    <property type="entry name" value="UTRA"/>
    <property type="match status" value="1"/>
</dbReference>
<dbReference type="Proteomes" id="UP001059934">
    <property type="component" value="Chromosome"/>
</dbReference>
<dbReference type="InterPro" id="IPR028978">
    <property type="entry name" value="Chorismate_lyase_/UTRA_dom_sf"/>
</dbReference>
<dbReference type="Pfam" id="PF00392">
    <property type="entry name" value="GntR"/>
    <property type="match status" value="1"/>
</dbReference>
<protein>
    <submittedName>
        <fullName evidence="5">UTRA domain-containing protein</fullName>
    </submittedName>
</protein>
<dbReference type="PANTHER" id="PTHR44846:SF16">
    <property type="entry name" value="TRANSCRIPTIONAL REGULATOR PHNF-RELATED"/>
    <property type="match status" value="1"/>
</dbReference>
<dbReference type="PROSITE" id="PS50949">
    <property type="entry name" value="HTH_GNTR"/>
    <property type="match status" value="1"/>
</dbReference>
<evidence type="ECO:0000256" key="1">
    <source>
        <dbReference type="ARBA" id="ARBA00023015"/>
    </source>
</evidence>